<reference evidence="3 4" key="1">
    <citation type="submission" date="2015-02" db="EMBL/GenBank/DDBJ databases">
        <title>Draft genome sequences of ten Microbacterium spp. with emphasis on heavy metal contaminated environments.</title>
        <authorList>
            <person name="Corretto E."/>
        </authorList>
    </citation>
    <scope>NUCLEOTIDE SEQUENCE [LARGE SCALE GENOMIC DNA]</scope>
    <source>
        <strain evidence="3 4">DSM 12510</strain>
    </source>
</reference>
<evidence type="ECO:0000313" key="4">
    <source>
        <dbReference type="Proteomes" id="UP000033956"/>
    </source>
</evidence>
<protein>
    <submittedName>
        <fullName evidence="3">Urease accessory protein UreD</fullName>
    </submittedName>
</protein>
<evidence type="ECO:0000256" key="1">
    <source>
        <dbReference type="ARBA" id="ARBA00023186"/>
    </source>
</evidence>
<dbReference type="PATRIC" id="fig|92835.4.peg.930"/>
<dbReference type="GO" id="GO:0016151">
    <property type="term" value="F:nickel cation binding"/>
    <property type="evidence" value="ECO:0007669"/>
    <property type="project" value="InterPro"/>
</dbReference>
<comment type="caution">
    <text evidence="3">The sequence shown here is derived from an EMBL/GenBank/DDBJ whole genome shotgun (WGS) entry which is preliminary data.</text>
</comment>
<dbReference type="Proteomes" id="UP000033956">
    <property type="component" value="Unassembled WGS sequence"/>
</dbReference>
<gene>
    <name evidence="3" type="primary">ureD</name>
    <name evidence="3" type="ORF">RS81_00912</name>
</gene>
<dbReference type="EMBL" id="JYIZ01000038">
    <property type="protein sequence ID" value="KJL43307.1"/>
    <property type="molecule type" value="Genomic_DNA"/>
</dbReference>
<evidence type="ECO:0000313" key="3">
    <source>
        <dbReference type="EMBL" id="KJL43307.1"/>
    </source>
</evidence>
<keyword evidence="1" id="KW-0143">Chaperone</keyword>
<feature type="region of interest" description="Disordered" evidence="2">
    <location>
        <begin position="239"/>
        <end position="270"/>
    </location>
</feature>
<sequence>MIPTVVEIRPRGEGVTCSLEGDLVVPRLIRRRGRSVDVALVAGRAMLLPGDEVRIRILVGAGCALSLVDIGGLVVYGRSDDDAHADRESQWHAHADLAADARLTWLGLPTVITAAGTLVRSLTIALAPGATATLRETLVLGRSGERGGRLHSDTDVTDAAGPILRETLAIRGDEPVVGILGSARVMDSVVAVGADAGLDAVPGTTLLDLDRSGAVLRYLGDAAHDSPLSGSILADGRVTPAAAARPASPQPHSSHVATEALPLPSPSQTP</sequence>
<organism evidence="3 4">
    <name type="scientific">Microbacterium terrae</name>
    <dbReference type="NCBI Taxonomy" id="69369"/>
    <lineage>
        <taxon>Bacteria</taxon>
        <taxon>Bacillati</taxon>
        <taxon>Actinomycetota</taxon>
        <taxon>Actinomycetes</taxon>
        <taxon>Micrococcales</taxon>
        <taxon>Microbacteriaceae</taxon>
        <taxon>Microbacterium</taxon>
    </lineage>
</organism>
<accession>A0A0M2H9P1</accession>
<keyword evidence="4" id="KW-1185">Reference proteome</keyword>
<dbReference type="InterPro" id="IPR002669">
    <property type="entry name" value="UreD"/>
</dbReference>
<dbReference type="Pfam" id="PF01774">
    <property type="entry name" value="UreD"/>
    <property type="match status" value="1"/>
</dbReference>
<dbReference type="STRING" id="92835.RS81_00912"/>
<feature type="compositionally biased region" description="Low complexity" evidence="2">
    <location>
        <begin position="240"/>
        <end position="254"/>
    </location>
</feature>
<dbReference type="OrthoDB" id="8677206at2"/>
<dbReference type="RefSeq" id="WP_157003947.1">
    <property type="nucleotide sequence ID" value="NZ_BAAAUP010000003.1"/>
</dbReference>
<dbReference type="AlphaFoldDB" id="A0A0M2H9P1"/>
<evidence type="ECO:0000256" key="2">
    <source>
        <dbReference type="SAM" id="MobiDB-lite"/>
    </source>
</evidence>
<name>A0A0M2H9P1_9MICO</name>
<proteinExistence type="predicted"/>